<name>A0A6H2A5C1_9ZZZZ</name>
<dbReference type="AlphaFoldDB" id="A0A6H2A5C1"/>
<gene>
    <name evidence="1" type="ORF">TM448A06313_0002</name>
</gene>
<dbReference type="EMBL" id="MT144555">
    <property type="protein sequence ID" value="QJA54968.1"/>
    <property type="molecule type" value="Genomic_DNA"/>
</dbReference>
<reference evidence="1" key="1">
    <citation type="submission" date="2020-03" db="EMBL/GenBank/DDBJ databases">
        <title>The deep terrestrial virosphere.</title>
        <authorList>
            <person name="Holmfeldt K."/>
            <person name="Nilsson E."/>
            <person name="Simone D."/>
            <person name="Lopez-Fernandez M."/>
            <person name="Wu X."/>
            <person name="de Brujin I."/>
            <person name="Lundin D."/>
            <person name="Andersson A."/>
            <person name="Bertilsson S."/>
            <person name="Dopson M."/>
        </authorList>
    </citation>
    <scope>NUCLEOTIDE SEQUENCE</scope>
    <source>
        <strain evidence="1">TM448A06313</strain>
    </source>
</reference>
<accession>A0A6H2A5C1</accession>
<organism evidence="1">
    <name type="scientific">viral metagenome</name>
    <dbReference type="NCBI Taxonomy" id="1070528"/>
    <lineage>
        <taxon>unclassified sequences</taxon>
        <taxon>metagenomes</taxon>
        <taxon>organismal metagenomes</taxon>
    </lineage>
</organism>
<sequence>MILTENQRKEFEEKVRPVLRFLNDNCHPHVQVIITPTMAELTEGVCSTGQILDYVKD</sequence>
<evidence type="ECO:0000313" key="1">
    <source>
        <dbReference type="EMBL" id="QJA54968.1"/>
    </source>
</evidence>
<protein>
    <submittedName>
        <fullName evidence="1">Uncharacterized protein</fullName>
    </submittedName>
</protein>
<proteinExistence type="predicted"/>